<dbReference type="EMBL" id="GBYX01475182">
    <property type="protein sequence ID" value="JAO06493.1"/>
    <property type="molecule type" value="Transcribed_RNA"/>
</dbReference>
<name>A0A0S7EW23_9TELE</name>
<gene>
    <name evidence="1" type="primary">PPUP7740</name>
</gene>
<sequence>MGPEAARLSTLLHRLLSVPDIYLLYLIIWELMDASGYMVPQTHTHTPMHTHLNSLQSKLLSWVYALFKLTRDNQAPQNATPPLTWPRRLKLVIEEEIKKHCL</sequence>
<reference evidence="1" key="1">
    <citation type="submission" date="2014-12" db="EMBL/GenBank/DDBJ databases">
        <title>Parallel Evolution in Life History Adaptation Evident in the Tissue-Specific Poeciliopsis prolifica transcriptome.</title>
        <authorList>
            <person name="Jue N.K."/>
            <person name="Foley R.J."/>
            <person name="Obergfell C."/>
            <person name="Reznick D.N."/>
            <person name="O'Neill R.J."/>
            <person name="O'Neill M.J."/>
        </authorList>
    </citation>
    <scope>NUCLEOTIDE SEQUENCE</scope>
</reference>
<dbReference type="AlphaFoldDB" id="A0A0S7EW23"/>
<evidence type="ECO:0000313" key="1">
    <source>
        <dbReference type="EMBL" id="JAO06493.1"/>
    </source>
</evidence>
<organism evidence="1">
    <name type="scientific">Poeciliopsis prolifica</name>
    <name type="common">blackstripe livebearer</name>
    <dbReference type="NCBI Taxonomy" id="188132"/>
    <lineage>
        <taxon>Eukaryota</taxon>
        <taxon>Metazoa</taxon>
        <taxon>Chordata</taxon>
        <taxon>Craniata</taxon>
        <taxon>Vertebrata</taxon>
        <taxon>Euteleostomi</taxon>
        <taxon>Actinopterygii</taxon>
        <taxon>Neopterygii</taxon>
        <taxon>Teleostei</taxon>
        <taxon>Neoteleostei</taxon>
        <taxon>Acanthomorphata</taxon>
        <taxon>Ovalentaria</taxon>
        <taxon>Atherinomorphae</taxon>
        <taxon>Cyprinodontiformes</taxon>
        <taxon>Poeciliidae</taxon>
        <taxon>Poeciliinae</taxon>
        <taxon>Poeciliopsis</taxon>
    </lineage>
</organism>
<proteinExistence type="predicted"/>
<accession>A0A0S7EW23</accession>
<protein>
    <submittedName>
        <fullName evidence="1">PPUP7740</fullName>
    </submittedName>
</protein>